<evidence type="ECO:0000259" key="6">
    <source>
        <dbReference type="Pfam" id="PF04039"/>
    </source>
</evidence>
<dbReference type="InterPro" id="IPR007182">
    <property type="entry name" value="MnhB"/>
</dbReference>
<dbReference type="InterPro" id="IPR050622">
    <property type="entry name" value="CPA3_antiporter_subunitB"/>
</dbReference>
<dbReference type="OrthoDB" id="99605at2157"/>
<evidence type="ECO:0000256" key="4">
    <source>
        <dbReference type="ARBA" id="ARBA00022989"/>
    </source>
</evidence>
<dbReference type="Pfam" id="PF20501">
    <property type="entry name" value="MbhE"/>
    <property type="match status" value="1"/>
</dbReference>
<feature type="domain" description="Na+/H+ antiporter MnhB subunit-related protein" evidence="6">
    <location>
        <begin position="113"/>
        <end position="230"/>
    </location>
</feature>
<dbReference type="Pfam" id="PF04039">
    <property type="entry name" value="MnhB"/>
    <property type="match status" value="1"/>
</dbReference>
<dbReference type="HOGENOM" id="CLU_069132_3_0_2"/>
<dbReference type="KEGG" id="abi:Aboo_0382"/>
<gene>
    <name evidence="8" type="ordered locus">Aboo_0382</name>
</gene>
<dbReference type="eggNOG" id="arCOG03079">
    <property type="taxonomic scope" value="Archaea"/>
</dbReference>
<dbReference type="InterPro" id="IPR046806">
    <property type="entry name" value="MrpA_C/MbhE"/>
</dbReference>
<dbReference type="AlphaFoldDB" id="B5IAP1"/>
<protein>
    <submittedName>
        <fullName evidence="8">Na+/H+ antiporter MnhB subunit-related protein</fullName>
    </submittedName>
</protein>
<reference evidence="8" key="1">
    <citation type="submission" date="2010-02" db="EMBL/GenBank/DDBJ databases">
        <title>Complete sequence of Aciduliprofundum boonei T469.</title>
        <authorList>
            <consortium name="US DOE Joint Genome Institute"/>
            <person name="Lucas S."/>
            <person name="Copeland A."/>
            <person name="Lapidus A."/>
            <person name="Cheng J.-F."/>
            <person name="Bruce D."/>
            <person name="Goodwin L."/>
            <person name="Pitluck S."/>
            <person name="Saunders E."/>
            <person name="Detter J.C."/>
            <person name="Han C."/>
            <person name="Tapia R."/>
            <person name="Land M."/>
            <person name="Hauser L."/>
            <person name="Kyrpides N."/>
            <person name="Mikhailova N."/>
            <person name="Flores G."/>
            <person name="Reysenbach A.-L."/>
            <person name="Woyke T."/>
        </authorList>
    </citation>
    <scope>NUCLEOTIDE SEQUENCE</scope>
    <source>
        <strain evidence="8">T469</strain>
    </source>
</reference>
<comment type="subcellular location">
    <subcellularLocation>
        <location evidence="1">Cell membrane</location>
        <topology evidence="1">Multi-pass membrane protein</topology>
    </subcellularLocation>
</comment>
<dbReference type="RefSeq" id="WP_008082419.1">
    <property type="nucleotide sequence ID" value="NC_013926.1"/>
</dbReference>
<evidence type="ECO:0000256" key="1">
    <source>
        <dbReference type="ARBA" id="ARBA00004651"/>
    </source>
</evidence>
<evidence type="ECO:0000256" key="5">
    <source>
        <dbReference type="ARBA" id="ARBA00023136"/>
    </source>
</evidence>
<name>B5IAP1_ACIB4</name>
<evidence type="ECO:0000256" key="2">
    <source>
        <dbReference type="ARBA" id="ARBA00022475"/>
    </source>
</evidence>
<feature type="domain" description="MrpA C-terminal/MbhE" evidence="7">
    <location>
        <begin position="44"/>
        <end position="98"/>
    </location>
</feature>
<keyword evidence="4" id="KW-1133">Transmembrane helix</keyword>
<sequence>MKRVLAIIIAILLFVVFAMAFAKIPFGEQMSKYPHYYNPIENQTSNMSLPQHYLTYGKKDTGATNMVTAVVVDYRGFDTLGEVTVLFLASTGVGSLMYVENKAKKKVKRSNAVVETGSKLLFGFIILFGAYIFIHGHLTPGGGFPGGAIIASSFLLLYLAYPKFHAEHKRLNVSESLAGLTFVIVGLLGLAIAGYFLYNFLPFGLPTYLFSAGVIPVIYVAIGVKVGSELTGIVDAMMGVRE</sequence>
<dbReference type="EMBL" id="CP001941">
    <property type="protein sequence ID" value="ADD08193.1"/>
    <property type="molecule type" value="Genomic_DNA"/>
</dbReference>
<dbReference type="GO" id="GO:0005886">
    <property type="term" value="C:plasma membrane"/>
    <property type="evidence" value="ECO:0007669"/>
    <property type="project" value="UniProtKB-SubCell"/>
</dbReference>
<proteinExistence type="predicted"/>
<dbReference type="PANTHER" id="PTHR33932:SF4">
    <property type="entry name" value="NA(+)_H(+) ANTIPORTER SUBUNIT B"/>
    <property type="match status" value="1"/>
</dbReference>
<dbReference type="eggNOG" id="arCOG03077">
    <property type="taxonomic scope" value="Archaea"/>
</dbReference>
<keyword evidence="9" id="KW-1185">Reference proteome</keyword>
<keyword evidence="5" id="KW-0472">Membrane</keyword>
<evidence type="ECO:0000313" key="8">
    <source>
        <dbReference type="EMBL" id="ADD08193.1"/>
    </source>
</evidence>
<keyword evidence="2" id="KW-1003">Cell membrane</keyword>
<dbReference type="STRING" id="439481.Aboo_0382"/>
<evidence type="ECO:0000256" key="3">
    <source>
        <dbReference type="ARBA" id="ARBA00022692"/>
    </source>
</evidence>
<accession>B5IAP1</accession>
<evidence type="ECO:0000313" key="9">
    <source>
        <dbReference type="Proteomes" id="UP000001400"/>
    </source>
</evidence>
<keyword evidence="3" id="KW-0812">Transmembrane</keyword>
<dbReference type="PANTHER" id="PTHR33932">
    <property type="entry name" value="NA(+)/H(+) ANTIPORTER SUBUNIT B"/>
    <property type="match status" value="1"/>
</dbReference>
<dbReference type="GeneID" id="8827324"/>
<organism evidence="8 9">
    <name type="scientific">Aciduliprofundum boonei (strain DSM 19572 / T469)</name>
    <dbReference type="NCBI Taxonomy" id="439481"/>
    <lineage>
        <taxon>Archaea</taxon>
        <taxon>Methanobacteriati</taxon>
        <taxon>Thermoplasmatota</taxon>
        <taxon>DHVE2 group</taxon>
        <taxon>Candidatus Aciduliprofundum</taxon>
    </lineage>
</organism>
<evidence type="ECO:0000259" key="7">
    <source>
        <dbReference type="Pfam" id="PF20501"/>
    </source>
</evidence>
<dbReference type="Proteomes" id="UP000001400">
    <property type="component" value="Chromosome"/>
</dbReference>